<keyword evidence="5" id="KW-0732">Signal</keyword>
<feature type="coiled-coil region" evidence="4">
    <location>
        <begin position="32"/>
        <end position="134"/>
    </location>
</feature>
<evidence type="ECO:0000256" key="2">
    <source>
        <dbReference type="ARBA" id="ARBA00022525"/>
    </source>
</evidence>
<comment type="subcellular location">
    <subcellularLocation>
        <location evidence="1">Secreted</location>
    </subcellularLocation>
</comment>
<feature type="domain" description="Olfactomedin-like" evidence="6">
    <location>
        <begin position="142"/>
        <end position="398"/>
    </location>
</feature>
<dbReference type="GO" id="GO:0007165">
    <property type="term" value="P:signal transduction"/>
    <property type="evidence" value="ECO:0007669"/>
    <property type="project" value="TreeGrafter"/>
</dbReference>
<evidence type="ECO:0000313" key="7">
    <source>
        <dbReference type="EMBL" id="CAK6969939.1"/>
    </source>
</evidence>
<feature type="chain" id="PRO_5043539056" evidence="5">
    <location>
        <begin position="23"/>
        <end position="405"/>
    </location>
</feature>
<dbReference type="EMBL" id="CAWUFR010000145">
    <property type="protein sequence ID" value="CAK6969939.1"/>
    <property type="molecule type" value="Genomic_DNA"/>
</dbReference>
<name>A0AAV1PE31_SCOSC</name>
<dbReference type="AlphaFoldDB" id="A0AAV1PE31"/>
<evidence type="ECO:0000259" key="6">
    <source>
        <dbReference type="PROSITE" id="PS51132"/>
    </source>
</evidence>
<dbReference type="SMART" id="SM00284">
    <property type="entry name" value="OLF"/>
    <property type="match status" value="1"/>
</dbReference>
<evidence type="ECO:0000313" key="8">
    <source>
        <dbReference type="Proteomes" id="UP001314229"/>
    </source>
</evidence>
<dbReference type="InterPro" id="IPR003112">
    <property type="entry name" value="Olfac-like_dom"/>
</dbReference>
<evidence type="ECO:0000256" key="5">
    <source>
        <dbReference type="SAM" id="SignalP"/>
    </source>
</evidence>
<dbReference type="PROSITE" id="PS51132">
    <property type="entry name" value="OLF"/>
    <property type="match status" value="1"/>
</dbReference>
<feature type="signal peptide" evidence="5">
    <location>
        <begin position="1"/>
        <end position="22"/>
    </location>
</feature>
<evidence type="ECO:0000256" key="1">
    <source>
        <dbReference type="ARBA" id="ARBA00004613"/>
    </source>
</evidence>
<dbReference type="InterPro" id="IPR050605">
    <property type="entry name" value="Olfactomedin-like_domain"/>
</dbReference>
<dbReference type="GO" id="GO:0005615">
    <property type="term" value="C:extracellular space"/>
    <property type="evidence" value="ECO:0007669"/>
    <property type="project" value="TreeGrafter"/>
</dbReference>
<reference evidence="7 8" key="1">
    <citation type="submission" date="2024-01" db="EMBL/GenBank/DDBJ databases">
        <authorList>
            <person name="Alioto T."/>
            <person name="Alioto T."/>
            <person name="Gomez Garrido J."/>
        </authorList>
    </citation>
    <scope>NUCLEOTIDE SEQUENCE [LARGE SCALE GENOMIC DNA]</scope>
</reference>
<keyword evidence="8" id="KW-1185">Reference proteome</keyword>
<dbReference type="Proteomes" id="UP001314229">
    <property type="component" value="Unassembled WGS sequence"/>
</dbReference>
<sequence>MSGRVVPAVLLSLCLTVASVQSQGSQQDAFIIQYLERRLAQIEERLNQCEQNTVGITQKNYDLSSEMRGYLSTVNVLRSEVKSHMDSLSVRVERVERELEYLENKIPTQSDIEMEEALLEQQIKAAELDQLKKKAKIKVENDCSTALSQIKSLKIVKKTGDTSGSWFRDPSEGSAKVYLLSGIRNNTLLEYVSLRSFTERTTTPTPKVVQLPFPWQGTGHVVYNGFLYYHKADTPNQILKVYLLNSTVVDSTLLPGAGRLPVYSLNPNTYVDLAVDELGLWVIHADIEYGGNLVITKLDKGTLAVEYIWDTQCKSRNAEGAFLICGTLYVVYNTHYGGRSTVQCLYDIHDTFHSDESPVIFFPKRYTSHSSIHYHPGDKQLYAWDDGYQTIYKVETRRNDQVTAE</sequence>
<evidence type="ECO:0000256" key="3">
    <source>
        <dbReference type="PROSITE-ProRule" id="PRU00446"/>
    </source>
</evidence>
<organism evidence="7 8">
    <name type="scientific">Scomber scombrus</name>
    <name type="common">Atlantic mackerel</name>
    <name type="synonym">Scomber vernalis</name>
    <dbReference type="NCBI Taxonomy" id="13677"/>
    <lineage>
        <taxon>Eukaryota</taxon>
        <taxon>Metazoa</taxon>
        <taxon>Chordata</taxon>
        <taxon>Craniata</taxon>
        <taxon>Vertebrata</taxon>
        <taxon>Euteleostomi</taxon>
        <taxon>Actinopterygii</taxon>
        <taxon>Neopterygii</taxon>
        <taxon>Teleostei</taxon>
        <taxon>Neoteleostei</taxon>
        <taxon>Acanthomorphata</taxon>
        <taxon>Pelagiaria</taxon>
        <taxon>Scombriformes</taxon>
        <taxon>Scombridae</taxon>
        <taxon>Scomber</taxon>
    </lineage>
</organism>
<dbReference type="Pfam" id="PF02191">
    <property type="entry name" value="OLF"/>
    <property type="match status" value="1"/>
</dbReference>
<dbReference type="PANTHER" id="PTHR23192:SF13">
    <property type="entry name" value="OLFACTOMEDIN-LIKE PROTEIN 1"/>
    <property type="match status" value="1"/>
</dbReference>
<feature type="disulfide bond" evidence="3">
    <location>
        <begin position="143"/>
        <end position="325"/>
    </location>
</feature>
<keyword evidence="4" id="KW-0175">Coiled coil</keyword>
<evidence type="ECO:0000256" key="4">
    <source>
        <dbReference type="SAM" id="Coils"/>
    </source>
</evidence>
<comment type="caution">
    <text evidence="7">The sequence shown here is derived from an EMBL/GenBank/DDBJ whole genome shotgun (WGS) entry which is preliminary data.</text>
</comment>
<keyword evidence="2" id="KW-0964">Secreted</keyword>
<dbReference type="PANTHER" id="PTHR23192">
    <property type="entry name" value="OLFACTOMEDIN-RELATED"/>
    <property type="match status" value="1"/>
</dbReference>
<keyword evidence="3" id="KW-1015">Disulfide bond</keyword>
<protein>
    <submittedName>
        <fullName evidence="7">Olfactomedin-like protein 3</fullName>
    </submittedName>
</protein>
<proteinExistence type="predicted"/>
<accession>A0AAV1PE31</accession>
<gene>
    <name evidence="7" type="ORF">FSCOSCO3_A033714</name>
</gene>